<keyword evidence="2" id="KW-1185">Reference proteome</keyword>
<dbReference type="Gene3D" id="1.10.10.10">
    <property type="entry name" value="Winged helix-like DNA-binding domain superfamily/Winged helix DNA-binding domain"/>
    <property type="match status" value="1"/>
</dbReference>
<dbReference type="RefSeq" id="WP_108403468.1">
    <property type="nucleotide sequence ID" value="NZ_CP026948.1"/>
</dbReference>
<dbReference type="InterPro" id="IPR000835">
    <property type="entry name" value="HTH_MarR-typ"/>
</dbReference>
<name>A0A2S0WCI8_9CORY</name>
<dbReference type="GO" id="GO:0003700">
    <property type="term" value="F:DNA-binding transcription factor activity"/>
    <property type="evidence" value="ECO:0007669"/>
    <property type="project" value="InterPro"/>
</dbReference>
<dbReference type="SUPFAM" id="SSF46785">
    <property type="entry name" value="Winged helix' DNA-binding domain"/>
    <property type="match status" value="1"/>
</dbReference>
<dbReference type="InterPro" id="IPR011991">
    <property type="entry name" value="ArsR-like_HTH"/>
</dbReference>
<dbReference type="AlphaFoldDB" id="A0A2S0WCI8"/>
<dbReference type="EMBL" id="CP026948">
    <property type="protein sequence ID" value="AWB83478.1"/>
    <property type="molecule type" value="Genomic_DNA"/>
</dbReference>
<dbReference type="SMART" id="SM00418">
    <property type="entry name" value="HTH_ARSR"/>
    <property type="match status" value="1"/>
</dbReference>
<organism evidence="1 2">
    <name type="scientific">Corynebacterium liangguodongii</name>
    <dbReference type="NCBI Taxonomy" id="2079535"/>
    <lineage>
        <taxon>Bacteria</taxon>
        <taxon>Bacillati</taxon>
        <taxon>Actinomycetota</taxon>
        <taxon>Actinomycetes</taxon>
        <taxon>Mycobacteriales</taxon>
        <taxon>Corynebacteriaceae</taxon>
        <taxon>Corynebacterium</taxon>
    </lineage>
</organism>
<gene>
    <name evidence="1" type="ORF">C3E79_02385</name>
</gene>
<dbReference type="KEGG" id="clia:C3E79_02385"/>
<evidence type="ECO:0000313" key="2">
    <source>
        <dbReference type="Proteomes" id="UP000244754"/>
    </source>
</evidence>
<accession>A0A2S0WCI8</accession>
<dbReference type="Proteomes" id="UP000244754">
    <property type="component" value="Chromosome"/>
</dbReference>
<dbReference type="Pfam" id="PF01047">
    <property type="entry name" value="MarR"/>
    <property type="match status" value="1"/>
</dbReference>
<evidence type="ECO:0000313" key="1">
    <source>
        <dbReference type="EMBL" id="AWB83478.1"/>
    </source>
</evidence>
<protein>
    <submittedName>
        <fullName evidence="1">Uncharacterized protein</fullName>
    </submittedName>
</protein>
<dbReference type="InterPro" id="IPR036388">
    <property type="entry name" value="WH-like_DNA-bd_sf"/>
</dbReference>
<proteinExistence type="predicted"/>
<dbReference type="InterPro" id="IPR036390">
    <property type="entry name" value="WH_DNA-bd_sf"/>
</dbReference>
<sequence>MPLSIPINCYTRFSEHVGIIASVSNPVRWAVVRTLSVHGAQPQEKIAAYLQVSPSTLSRHLHILSNCHLIELRRVGKGNIVSLRPTAHRILDAALPIIPPRPAPASDRE</sequence>
<dbReference type="OrthoDB" id="9804742at2"/>
<reference evidence="2" key="1">
    <citation type="submission" date="2018-01" db="EMBL/GenBank/DDBJ databases">
        <authorList>
            <person name="Li J."/>
        </authorList>
    </citation>
    <scope>NUCLEOTIDE SEQUENCE [LARGE SCALE GENOMIC DNA]</scope>
    <source>
        <strain evidence="2">2184</strain>
    </source>
</reference>
<dbReference type="CDD" id="cd00090">
    <property type="entry name" value="HTH_ARSR"/>
    <property type="match status" value="1"/>
</dbReference>
<dbReference type="InterPro" id="IPR001845">
    <property type="entry name" value="HTH_ArsR_DNA-bd_dom"/>
</dbReference>